<reference evidence="1" key="1">
    <citation type="journal article" date="2022" name="Front. Genet.">
        <title>Chromosome-Scale Assembly of the Dendrobium nobile Genome Provides Insights Into the Molecular Mechanism of the Biosynthesis of the Medicinal Active Ingredient of Dendrobium.</title>
        <authorList>
            <person name="Xu Q."/>
            <person name="Niu S.-C."/>
            <person name="Li K.-L."/>
            <person name="Zheng P.-J."/>
            <person name="Zhang X.-J."/>
            <person name="Jia Y."/>
            <person name="Liu Y."/>
            <person name="Niu Y.-X."/>
            <person name="Yu L.-H."/>
            <person name="Chen D.-F."/>
            <person name="Zhang G.-Q."/>
        </authorList>
    </citation>
    <scope>NUCLEOTIDE SEQUENCE</scope>
    <source>
        <tissue evidence="1">Leaf</tissue>
    </source>
</reference>
<evidence type="ECO:0000313" key="2">
    <source>
        <dbReference type="Proteomes" id="UP000829196"/>
    </source>
</evidence>
<sequence>MKTGKLVARDLIHSSIISFLSSVAAERHPLQKHPGPHLIGPHLRGATAREELNTDWRIPNRIRPPIKLNNDGILWKER</sequence>
<protein>
    <submittedName>
        <fullName evidence="1">Uncharacterized protein</fullName>
    </submittedName>
</protein>
<gene>
    <name evidence="1" type="ORF">KFK09_018212</name>
</gene>
<dbReference type="EMBL" id="JAGYWB010000013">
    <property type="protein sequence ID" value="KAI0500004.1"/>
    <property type="molecule type" value="Genomic_DNA"/>
</dbReference>
<dbReference type="AlphaFoldDB" id="A0A8T3AVB9"/>
<accession>A0A8T3AVB9</accession>
<keyword evidence="2" id="KW-1185">Reference proteome</keyword>
<dbReference type="Proteomes" id="UP000829196">
    <property type="component" value="Unassembled WGS sequence"/>
</dbReference>
<organism evidence="1 2">
    <name type="scientific">Dendrobium nobile</name>
    <name type="common">Orchid</name>
    <dbReference type="NCBI Taxonomy" id="94219"/>
    <lineage>
        <taxon>Eukaryota</taxon>
        <taxon>Viridiplantae</taxon>
        <taxon>Streptophyta</taxon>
        <taxon>Embryophyta</taxon>
        <taxon>Tracheophyta</taxon>
        <taxon>Spermatophyta</taxon>
        <taxon>Magnoliopsida</taxon>
        <taxon>Liliopsida</taxon>
        <taxon>Asparagales</taxon>
        <taxon>Orchidaceae</taxon>
        <taxon>Epidendroideae</taxon>
        <taxon>Malaxideae</taxon>
        <taxon>Dendrobiinae</taxon>
        <taxon>Dendrobium</taxon>
    </lineage>
</organism>
<comment type="caution">
    <text evidence="1">The sequence shown here is derived from an EMBL/GenBank/DDBJ whole genome shotgun (WGS) entry which is preliminary data.</text>
</comment>
<proteinExistence type="predicted"/>
<evidence type="ECO:0000313" key="1">
    <source>
        <dbReference type="EMBL" id="KAI0500004.1"/>
    </source>
</evidence>
<name>A0A8T3AVB9_DENNO</name>